<organism evidence="1 2">
    <name type="scientific">Ixodes persulcatus</name>
    <name type="common">Taiga tick</name>
    <dbReference type="NCBI Taxonomy" id="34615"/>
    <lineage>
        <taxon>Eukaryota</taxon>
        <taxon>Metazoa</taxon>
        <taxon>Ecdysozoa</taxon>
        <taxon>Arthropoda</taxon>
        <taxon>Chelicerata</taxon>
        <taxon>Arachnida</taxon>
        <taxon>Acari</taxon>
        <taxon>Parasitiformes</taxon>
        <taxon>Ixodida</taxon>
        <taxon>Ixodoidea</taxon>
        <taxon>Ixodidae</taxon>
        <taxon>Ixodinae</taxon>
        <taxon>Ixodes</taxon>
    </lineage>
</organism>
<sequence length="470" mass="49854">MRITADRRGGFASCFSAFGKATRPGDRERDRTCVGDFSDPSPVLALRNPASGRPARTATPVSSCISTAPVMLCKVVMAAFVHLDLNFPGLRSCGPAVDGGHCEDARWVSRVFVRGPELTRSSVYLDDVKDTLSRGVETGLYARSESLSKLKAAYVRANNAMPVPAAVLSLSDLRPLFLIWSFGMILSVLVLLRTVLCKETGDQGNPRSEKGEKACRSLGLDDRLAIVTGGASGIGRSVCMVLAREGATVVVADRNRTGSSETIQMLQDSYEGDHRAIYVDVSNSTDVSNLFEEIESSFPGRKISVVVNSAGIAGINLGPIQDTSDTEFDNVIGINLRGTFLIDRASVRHMLDKNVTDGAIVNIASIIAKTGFPGASPYSASKGGVVSLTKAVALEVASRGIRVNAMLPGPVDTPMLEKLPASEVTTFVEATALKREARPEEISETIAFMCSPKSSFMTGAAIDVTGGIIA</sequence>
<name>A0AC60QQ31_IXOPE</name>
<comment type="caution">
    <text evidence="1">The sequence shown here is derived from an EMBL/GenBank/DDBJ whole genome shotgun (WGS) entry which is preliminary data.</text>
</comment>
<proteinExistence type="predicted"/>
<dbReference type="Proteomes" id="UP000805193">
    <property type="component" value="Unassembled WGS sequence"/>
</dbReference>
<protein>
    <submittedName>
        <fullName evidence="1">Uncharacterized protein</fullName>
    </submittedName>
</protein>
<evidence type="ECO:0000313" key="1">
    <source>
        <dbReference type="EMBL" id="KAG0439127.1"/>
    </source>
</evidence>
<accession>A0AC60QQ31</accession>
<evidence type="ECO:0000313" key="2">
    <source>
        <dbReference type="Proteomes" id="UP000805193"/>
    </source>
</evidence>
<reference evidence="1 2" key="1">
    <citation type="journal article" date="2020" name="Cell">
        <title>Large-Scale Comparative Analyses of Tick Genomes Elucidate Their Genetic Diversity and Vector Capacities.</title>
        <authorList>
            <consortium name="Tick Genome and Microbiome Consortium (TIGMIC)"/>
            <person name="Jia N."/>
            <person name="Wang J."/>
            <person name="Shi W."/>
            <person name="Du L."/>
            <person name="Sun Y."/>
            <person name="Zhan W."/>
            <person name="Jiang J.F."/>
            <person name="Wang Q."/>
            <person name="Zhang B."/>
            <person name="Ji P."/>
            <person name="Bell-Sakyi L."/>
            <person name="Cui X.M."/>
            <person name="Yuan T.T."/>
            <person name="Jiang B.G."/>
            <person name="Yang W.F."/>
            <person name="Lam T.T."/>
            <person name="Chang Q.C."/>
            <person name="Ding S.J."/>
            <person name="Wang X.J."/>
            <person name="Zhu J.G."/>
            <person name="Ruan X.D."/>
            <person name="Zhao L."/>
            <person name="Wei J.T."/>
            <person name="Ye R.Z."/>
            <person name="Que T.C."/>
            <person name="Du C.H."/>
            <person name="Zhou Y.H."/>
            <person name="Cheng J.X."/>
            <person name="Dai P.F."/>
            <person name="Guo W.B."/>
            <person name="Han X.H."/>
            <person name="Huang E.J."/>
            <person name="Li L.F."/>
            <person name="Wei W."/>
            <person name="Gao Y.C."/>
            <person name="Liu J.Z."/>
            <person name="Shao H.Z."/>
            <person name="Wang X."/>
            <person name="Wang C.C."/>
            <person name="Yang T.C."/>
            <person name="Huo Q.B."/>
            <person name="Li W."/>
            <person name="Chen H.Y."/>
            <person name="Chen S.E."/>
            <person name="Zhou L.G."/>
            <person name="Ni X.B."/>
            <person name="Tian J.H."/>
            <person name="Sheng Y."/>
            <person name="Liu T."/>
            <person name="Pan Y.S."/>
            <person name="Xia L.Y."/>
            <person name="Li J."/>
            <person name="Zhao F."/>
            <person name="Cao W.C."/>
        </authorList>
    </citation>
    <scope>NUCLEOTIDE SEQUENCE [LARGE SCALE GENOMIC DNA]</scope>
    <source>
        <strain evidence="1">Iper-2018</strain>
    </source>
</reference>
<gene>
    <name evidence="1" type="ORF">HPB47_016747</name>
</gene>
<keyword evidence="2" id="KW-1185">Reference proteome</keyword>
<dbReference type="EMBL" id="JABSTQ010005529">
    <property type="protein sequence ID" value="KAG0439127.1"/>
    <property type="molecule type" value="Genomic_DNA"/>
</dbReference>